<dbReference type="Pfam" id="PF00805">
    <property type="entry name" value="Pentapeptide"/>
    <property type="match status" value="6"/>
</dbReference>
<organism evidence="2 3">
    <name type="scientific">Lyngbya aestuarii BL J</name>
    <dbReference type="NCBI Taxonomy" id="1348334"/>
    <lineage>
        <taxon>Bacteria</taxon>
        <taxon>Bacillati</taxon>
        <taxon>Cyanobacteriota</taxon>
        <taxon>Cyanophyceae</taxon>
        <taxon>Oscillatoriophycideae</taxon>
        <taxon>Oscillatoriales</taxon>
        <taxon>Microcoleaceae</taxon>
        <taxon>Lyngbya</taxon>
    </lineage>
</organism>
<dbReference type="Gene3D" id="2.160.20.80">
    <property type="entry name" value="E3 ubiquitin-protein ligase SopA"/>
    <property type="match status" value="3"/>
</dbReference>
<dbReference type="SUPFAM" id="SSF141571">
    <property type="entry name" value="Pentapeptide repeat-like"/>
    <property type="match status" value="2"/>
</dbReference>
<dbReference type="EMBL" id="AUZM01000024">
    <property type="protein sequence ID" value="ERT07209.1"/>
    <property type="molecule type" value="Genomic_DNA"/>
</dbReference>
<dbReference type="PATRIC" id="fig|1348334.3.peg.2723"/>
<keyword evidence="1" id="KW-0677">Repeat</keyword>
<dbReference type="OrthoDB" id="435299at2"/>
<evidence type="ECO:0000313" key="2">
    <source>
        <dbReference type="EMBL" id="ERT07209.1"/>
    </source>
</evidence>
<sequence>MINQVKTESFSSPTDSDLHNCDFHSKLEKRQVEICQFLIQIVNQWSPEKVLDEFEQIFVYLNCTENPTINQALNRILIDQSQSIFSATLKQSFYILINNWTINKKQEYVEALFKRIDSANYQEQRISPSVNLLRKWTYNFLQSQDYQDICHYALQSQSQWINRYQSYLLSTQINRSQSQAQHQVTINLAKQIKDKYNFDLAMYVARSQSPGTQLQTLSNPTQLGDEAINLIKKTISTERVFSYAHQADIFLEQTQNYNYREFKEGFLNYLMLHVSSQYPANQIREKLQNKLEKFDSQHNYKTVTKSYISKTCKQLIRLLTTENTKSPSTPFFLLVERGNYLTLVFLLLKIVLISKSAQIYLECCIANLIQYYENYEEKECQHFIKFLEVFNLVFTLFTTNVQYHLVNLENNLSNEESSTELDTYRLFCQFKGPDLRHANLRSLNLSNADLKGANLRETDLQGMDLIQVDLRLANLSSANLSGATLNEAKLLIANLNHTDLSDASLVKTDLRRADLQSANLTHASLTSAKLGHANLKNANLSTANLMAASLNSANLSDANLSHANLECANLKGANLTGANLSYANLRGANLSGVNLRGANLSYADLRRVNLSQVNLDSAYLRGANLYRANISRSSLKQTNLIKVNLSGVNLSSSELQEANLSSTYLRHTNFTQANLSDANLSHADLTRANLIYANLSNTNLSYTSIRHAELNQANLSNANLTGANLFGSHLNQANLEGVTFEYCSGLPNLLKHQLGVDQFDLDSDTFMEQFVD</sequence>
<accession>U7QGW1</accession>
<proteinExistence type="predicted"/>
<dbReference type="PANTHER" id="PTHR47485">
    <property type="entry name" value="THYLAKOID LUMENAL 17.4 KDA PROTEIN, CHLOROPLASTIC"/>
    <property type="match status" value="1"/>
</dbReference>
<dbReference type="InterPro" id="IPR001646">
    <property type="entry name" value="5peptide_repeat"/>
</dbReference>
<comment type="caution">
    <text evidence="2">The sequence shown here is derived from an EMBL/GenBank/DDBJ whole genome shotgun (WGS) entry which is preliminary data.</text>
</comment>
<reference evidence="2 3" key="1">
    <citation type="journal article" date="2013" name="Front. Microbiol.">
        <title>Comparative genomic analyses of the cyanobacterium, Lyngbya aestuarii BL J, a powerful hydrogen producer.</title>
        <authorList>
            <person name="Kothari A."/>
            <person name="Vaughn M."/>
            <person name="Garcia-Pichel F."/>
        </authorList>
    </citation>
    <scope>NUCLEOTIDE SEQUENCE [LARGE SCALE GENOMIC DNA]</scope>
    <source>
        <strain evidence="2 3">BL J</strain>
    </source>
</reference>
<evidence type="ECO:0000256" key="1">
    <source>
        <dbReference type="ARBA" id="ARBA00022737"/>
    </source>
</evidence>
<dbReference type="RefSeq" id="WP_023066542.1">
    <property type="nucleotide sequence ID" value="NZ_AUZM01000024.1"/>
</dbReference>
<protein>
    <submittedName>
        <fullName evidence="2">Pentapeptide repeats family protein</fullName>
    </submittedName>
</protein>
<dbReference type="Proteomes" id="UP000017127">
    <property type="component" value="Unassembled WGS sequence"/>
</dbReference>
<dbReference type="PANTHER" id="PTHR47485:SF1">
    <property type="entry name" value="THYLAKOID LUMENAL 17.4 KDA PROTEIN, CHLOROPLASTIC"/>
    <property type="match status" value="1"/>
</dbReference>
<dbReference type="AlphaFoldDB" id="U7QGW1"/>
<evidence type="ECO:0000313" key="3">
    <source>
        <dbReference type="Proteomes" id="UP000017127"/>
    </source>
</evidence>
<keyword evidence="3" id="KW-1185">Reference proteome</keyword>
<name>U7QGW1_9CYAN</name>
<gene>
    <name evidence="2" type="ORF">M595_2812</name>
</gene>